<feature type="transmembrane region" description="Helical" evidence="8">
    <location>
        <begin position="747"/>
        <end position="769"/>
    </location>
</feature>
<evidence type="ECO:0000256" key="1">
    <source>
        <dbReference type="ARBA" id="ARBA00004141"/>
    </source>
</evidence>
<feature type="domain" description="Cation-transporting P-type ATPase N-terminal" evidence="11">
    <location>
        <begin position="37"/>
        <end position="86"/>
    </location>
</feature>
<dbReference type="GO" id="GO:0016020">
    <property type="term" value="C:membrane"/>
    <property type="evidence" value="ECO:0007669"/>
    <property type="project" value="UniProtKB-SubCell"/>
</dbReference>
<gene>
    <name evidence="12" type="primary">mgtA</name>
    <name evidence="12" type="ORF">SALLE_v1c05520</name>
</gene>
<dbReference type="SFLD" id="SFLDF00027">
    <property type="entry name" value="p-type_atpase"/>
    <property type="match status" value="1"/>
</dbReference>
<dbReference type="Pfam" id="PF13246">
    <property type="entry name" value="Cation_ATPase"/>
    <property type="match status" value="1"/>
</dbReference>
<dbReference type="SUPFAM" id="SSF81665">
    <property type="entry name" value="Calcium ATPase, transmembrane domain M"/>
    <property type="match status" value="1"/>
</dbReference>
<evidence type="ECO:0000256" key="5">
    <source>
        <dbReference type="ARBA" id="ARBA00022967"/>
    </source>
</evidence>
<feature type="transmembrane region" description="Helical" evidence="8">
    <location>
        <begin position="68"/>
        <end position="90"/>
    </location>
</feature>
<feature type="domain" description="Cation-transporting P-type ATPase C-terminal" evidence="10">
    <location>
        <begin position="705"/>
        <end position="879"/>
    </location>
</feature>
<evidence type="ECO:0000259" key="11">
    <source>
        <dbReference type="Pfam" id="PF00690"/>
    </source>
</evidence>
<feature type="transmembrane region" description="Helical" evidence="8">
    <location>
        <begin position="821"/>
        <end position="843"/>
    </location>
</feature>
<organism evidence="12 13">
    <name type="scientific">Spiroplasma alleghenense</name>
    <dbReference type="NCBI Taxonomy" id="216931"/>
    <lineage>
        <taxon>Bacteria</taxon>
        <taxon>Bacillati</taxon>
        <taxon>Mycoplasmatota</taxon>
        <taxon>Mollicutes</taxon>
        <taxon>Entomoplasmatales</taxon>
        <taxon>Spiroplasmataceae</taxon>
        <taxon>Spiroplasma</taxon>
    </lineage>
</organism>
<feature type="transmembrane region" description="Helical" evidence="8">
    <location>
        <begin position="855"/>
        <end position="873"/>
    </location>
</feature>
<dbReference type="RefSeq" id="WP_115558134.1">
    <property type="nucleotide sequence ID" value="NZ_CP031376.1"/>
</dbReference>
<evidence type="ECO:0000256" key="6">
    <source>
        <dbReference type="ARBA" id="ARBA00022989"/>
    </source>
</evidence>
<dbReference type="PRINTS" id="PR00120">
    <property type="entry name" value="HATPASE"/>
</dbReference>
<feature type="domain" description="P-type ATPase A" evidence="9">
    <location>
        <begin position="145"/>
        <end position="257"/>
    </location>
</feature>
<evidence type="ECO:0000313" key="13">
    <source>
        <dbReference type="Proteomes" id="UP000254792"/>
    </source>
</evidence>
<keyword evidence="13" id="KW-1185">Reference proteome</keyword>
<evidence type="ECO:0000313" key="12">
    <source>
        <dbReference type="EMBL" id="AXK51226.1"/>
    </source>
</evidence>
<dbReference type="Gene3D" id="3.40.1110.10">
    <property type="entry name" value="Calcium-transporting ATPase, cytoplasmic domain N"/>
    <property type="match status" value="1"/>
</dbReference>
<dbReference type="PROSITE" id="PS00154">
    <property type="entry name" value="ATPASE_E1_E2"/>
    <property type="match status" value="1"/>
</dbReference>
<evidence type="ECO:0000256" key="2">
    <source>
        <dbReference type="ARBA" id="ARBA00022692"/>
    </source>
</evidence>
<evidence type="ECO:0000259" key="9">
    <source>
        <dbReference type="Pfam" id="PF00122"/>
    </source>
</evidence>
<dbReference type="InterPro" id="IPR059000">
    <property type="entry name" value="ATPase_P-type_domA"/>
</dbReference>
<keyword evidence="4" id="KW-0067">ATP-binding</keyword>
<evidence type="ECO:0000256" key="4">
    <source>
        <dbReference type="ARBA" id="ARBA00022840"/>
    </source>
</evidence>
<keyword evidence="3" id="KW-0547">Nucleotide-binding</keyword>
<dbReference type="GO" id="GO:0016887">
    <property type="term" value="F:ATP hydrolysis activity"/>
    <property type="evidence" value="ECO:0007669"/>
    <property type="project" value="InterPro"/>
</dbReference>
<evidence type="ECO:0000259" key="10">
    <source>
        <dbReference type="Pfam" id="PF00689"/>
    </source>
</evidence>
<dbReference type="AlphaFoldDB" id="A0A345Z3P7"/>
<dbReference type="SUPFAM" id="SSF56784">
    <property type="entry name" value="HAD-like"/>
    <property type="match status" value="1"/>
</dbReference>
<dbReference type="Pfam" id="PF00689">
    <property type="entry name" value="Cation_ATPase_C"/>
    <property type="match status" value="1"/>
</dbReference>
<protein>
    <submittedName>
        <fullName evidence="12">Mg(2+) transport ATPase, P-type</fullName>
    </submittedName>
</protein>
<reference evidence="12 13" key="1">
    <citation type="submission" date="2018-07" db="EMBL/GenBank/DDBJ databases">
        <title>Complete genome sequence of Spiroplasma alleghenense PLHS-1 (ATCC 51752).</title>
        <authorList>
            <person name="Chou L."/>
            <person name="Lee T.-Y."/>
            <person name="Tsai Y.-M."/>
            <person name="Kuo C.-H."/>
        </authorList>
    </citation>
    <scope>NUCLEOTIDE SEQUENCE [LARGE SCALE GENOMIC DNA]</scope>
    <source>
        <strain evidence="12 13">PLHS-1</strain>
    </source>
</reference>
<dbReference type="PRINTS" id="PR00119">
    <property type="entry name" value="CATATPASE"/>
</dbReference>
<dbReference type="Gene3D" id="2.70.150.10">
    <property type="entry name" value="Calcium-transporting ATPase, cytoplasmic transduction domain A"/>
    <property type="match status" value="1"/>
</dbReference>
<dbReference type="OrthoDB" id="391538at2"/>
<keyword evidence="5" id="KW-1278">Translocase</keyword>
<sequence>MKKNKMGAFPSLDKKSEFFNIYNLDNDAFKDKFGLKEWGLKEEEIISRKNDFGSNKIYNNSFNHWRKIFFSLFAPFNLLLWIIAIIQLVIYLTQGYEPIDMISFAIIIFMIFLSTSVDYFQDYKAYKMNKKLTQLIENHILVLRSKVDVFEDDSIKNLNSKLVLVEEGELTIGEVIYLSSGDKVPADARIVWSKNLTVDQSDFTGESEWIKKSISNKGNLNDNIFDLENIIYQNSKVTSGNCFAVVFGVGPKTYSNSMNENDEKNNVTEYELGLKKVTKVLLLTLVVIFPLVLLIMFLKNGLIVSSLVFAISLIVSITPESLPAIMTLNLYEGSKRLKNTKIVVKNNSTTQTLGAIDILCTDKTGTLTNSQIYLENYLNFDLQEDGDLLNLAFLNANFQSIISNEIDKTILRKNIYTPDDLKEMKLIDEIPFTHERRLVSTQIFQDKFYCQITKGGIEEILETISHVKTNGEIKKINIDDFESIKTKANFYSNQGYRLVGLGYKKSQSIFKIEEKNLIFLGFLIFTDTIKDGVGEVVELIYKNNVDLKILTGDSVSNSLRVAQTVGLRESKAISGKELEKLNNEELQAIASNYNVFCKLTPFQKAEIIKTLQDKNHCVGFLGDGVNDSIALKQSDVGISVNTASSIAKASADAIMLEKDLLVLEKAFLQGRHIFTNAIKYIKISVTNNFSFMLTLIIALLWFDFQPMLPLHLLMQNLLYDFTNLIFVWDNVDKQAIIKPKQWSTKSILPFAAFNAIAATIISVINFAIIGYGFGLVARIQGGDTNALQMFQAAFFLESFLTHMMISIIYRTDRISIFQSNVNWIILVIISSFAVIVFGMVFIPNLNNRLGFQSPPIIWISVLPALIITTWFLGEGNKLFYQKIFKSWI</sequence>
<dbReference type="KEGG" id="salx:SALLE_v1c05520"/>
<dbReference type="InterPro" id="IPR004014">
    <property type="entry name" value="ATPase_P-typ_cation-transptr_N"/>
</dbReference>
<dbReference type="GO" id="GO:0005524">
    <property type="term" value="F:ATP binding"/>
    <property type="evidence" value="ECO:0007669"/>
    <property type="project" value="UniProtKB-KW"/>
</dbReference>
<dbReference type="NCBIfam" id="TIGR01494">
    <property type="entry name" value="ATPase_P-type"/>
    <property type="match status" value="2"/>
</dbReference>
<dbReference type="InterPro" id="IPR023214">
    <property type="entry name" value="HAD_sf"/>
</dbReference>
<accession>A0A345Z3P7</accession>
<dbReference type="InterPro" id="IPR023298">
    <property type="entry name" value="ATPase_P-typ_TM_dom_sf"/>
</dbReference>
<dbReference type="InterPro" id="IPR008250">
    <property type="entry name" value="ATPase_P-typ_transduc_dom_A_sf"/>
</dbReference>
<evidence type="ECO:0000256" key="8">
    <source>
        <dbReference type="SAM" id="Phobius"/>
    </source>
</evidence>
<dbReference type="Gene3D" id="1.20.1110.10">
    <property type="entry name" value="Calcium-transporting ATPase, transmembrane domain"/>
    <property type="match status" value="1"/>
</dbReference>
<dbReference type="InterPro" id="IPR023299">
    <property type="entry name" value="ATPase_P-typ_cyto_dom_N"/>
</dbReference>
<name>A0A345Z3P7_9MOLU</name>
<feature type="transmembrane region" description="Helical" evidence="8">
    <location>
        <begin position="304"/>
        <end position="331"/>
    </location>
</feature>
<feature type="transmembrane region" description="Helical" evidence="8">
    <location>
        <begin position="708"/>
        <end position="726"/>
    </location>
</feature>
<dbReference type="InterPro" id="IPR036412">
    <property type="entry name" value="HAD-like_sf"/>
</dbReference>
<dbReference type="InterPro" id="IPR006068">
    <property type="entry name" value="ATPase_P-typ_cation-transptr_C"/>
</dbReference>
<feature type="transmembrane region" description="Helical" evidence="8">
    <location>
        <begin position="680"/>
        <end position="702"/>
    </location>
</feature>
<keyword evidence="6 8" id="KW-1133">Transmembrane helix</keyword>
<dbReference type="PANTHER" id="PTHR42861">
    <property type="entry name" value="CALCIUM-TRANSPORTING ATPASE"/>
    <property type="match status" value="1"/>
</dbReference>
<dbReference type="SFLD" id="SFLDG00002">
    <property type="entry name" value="C1.7:_P-type_atpase_like"/>
    <property type="match status" value="1"/>
</dbReference>
<dbReference type="Proteomes" id="UP000254792">
    <property type="component" value="Chromosome"/>
</dbReference>
<feature type="transmembrane region" description="Helical" evidence="8">
    <location>
        <begin position="102"/>
        <end position="120"/>
    </location>
</feature>
<evidence type="ECO:0000256" key="3">
    <source>
        <dbReference type="ARBA" id="ARBA00022741"/>
    </source>
</evidence>
<dbReference type="InterPro" id="IPR044492">
    <property type="entry name" value="P_typ_ATPase_HD_dom"/>
</dbReference>
<keyword evidence="7 8" id="KW-0472">Membrane</keyword>
<feature type="transmembrane region" description="Helical" evidence="8">
    <location>
        <begin position="280"/>
        <end position="298"/>
    </location>
</feature>
<dbReference type="SUPFAM" id="SSF81653">
    <property type="entry name" value="Calcium ATPase, transduction domain A"/>
    <property type="match status" value="1"/>
</dbReference>
<dbReference type="Gene3D" id="3.40.50.1000">
    <property type="entry name" value="HAD superfamily/HAD-like"/>
    <property type="match status" value="1"/>
</dbReference>
<feature type="transmembrane region" description="Helical" evidence="8">
    <location>
        <begin position="789"/>
        <end position="809"/>
    </location>
</feature>
<dbReference type="InterPro" id="IPR001757">
    <property type="entry name" value="P_typ_ATPase"/>
</dbReference>
<evidence type="ECO:0000256" key="7">
    <source>
        <dbReference type="ARBA" id="ARBA00023136"/>
    </source>
</evidence>
<dbReference type="InterPro" id="IPR018303">
    <property type="entry name" value="ATPase_P-typ_P_site"/>
</dbReference>
<keyword evidence="2 8" id="KW-0812">Transmembrane</keyword>
<proteinExistence type="predicted"/>
<dbReference type="Pfam" id="PF00690">
    <property type="entry name" value="Cation_ATPase_N"/>
    <property type="match status" value="1"/>
</dbReference>
<dbReference type="Pfam" id="PF00122">
    <property type="entry name" value="E1-E2_ATPase"/>
    <property type="match status" value="1"/>
</dbReference>
<comment type="subcellular location">
    <subcellularLocation>
        <location evidence="1">Membrane</location>
        <topology evidence="1">Multi-pass membrane protein</topology>
    </subcellularLocation>
</comment>
<dbReference type="SFLD" id="SFLDS00003">
    <property type="entry name" value="Haloacid_Dehalogenase"/>
    <property type="match status" value="1"/>
</dbReference>
<dbReference type="EMBL" id="CP031376">
    <property type="protein sequence ID" value="AXK51226.1"/>
    <property type="molecule type" value="Genomic_DNA"/>
</dbReference>